<comment type="caution">
    <text evidence="2">The sequence shown here is derived from an EMBL/GenBank/DDBJ whole genome shotgun (WGS) entry which is preliminary data.</text>
</comment>
<dbReference type="InterPro" id="IPR006683">
    <property type="entry name" value="Thioestr_dom"/>
</dbReference>
<dbReference type="GO" id="GO:0061522">
    <property type="term" value="F:1,4-dihydroxy-2-naphthoyl-CoA thioesterase activity"/>
    <property type="evidence" value="ECO:0007669"/>
    <property type="project" value="TreeGrafter"/>
</dbReference>
<dbReference type="Pfam" id="PF03061">
    <property type="entry name" value="4HBT"/>
    <property type="match status" value="1"/>
</dbReference>
<dbReference type="PANTHER" id="PTHR43240:SF24">
    <property type="entry name" value="OS05G0137700 PROTEIN"/>
    <property type="match status" value="1"/>
</dbReference>
<sequence length="97" mass="10581">MGAYIASGFQRVAGVQLSTNHIRAALLGDRVLVEAVPIHKGRTIQVWEVQLLKIVPSASGDNKTMLLSTSRITLLSNLPSSMDVKSFEDTVKKYAKL</sequence>
<dbReference type="Proteomes" id="UP000639772">
    <property type="component" value="Chromosome 1"/>
</dbReference>
<evidence type="ECO:0000313" key="3">
    <source>
        <dbReference type="Proteomes" id="UP000639772"/>
    </source>
</evidence>
<dbReference type="SUPFAM" id="SSF54637">
    <property type="entry name" value="Thioesterase/thiol ester dehydrase-isomerase"/>
    <property type="match status" value="1"/>
</dbReference>
<dbReference type="GO" id="GO:0042372">
    <property type="term" value="P:phylloquinone biosynthetic process"/>
    <property type="evidence" value="ECO:0007669"/>
    <property type="project" value="TreeGrafter"/>
</dbReference>
<proteinExistence type="predicted"/>
<evidence type="ECO:0000259" key="1">
    <source>
        <dbReference type="Pfam" id="PF03061"/>
    </source>
</evidence>
<dbReference type="PANTHER" id="PTHR43240">
    <property type="entry name" value="1,4-DIHYDROXY-2-NAPHTHOYL-COA THIOESTERASE 1"/>
    <property type="match status" value="1"/>
</dbReference>
<dbReference type="InterPro" id="IPR029069">
    <property type="entry name" value="HotDog_dom_sf"/>
</dbReference>
<protein>
    <recommendedName>
        <fullName evidence="1">Thioesterase domain-containing protein</fullName>
    </recommendedName>
</protein>
<reference evidence="2 3" key="1">
    <citation type="journal article" date="2020" name="Nat. Food">
        <title>A phased Vanilla planifolia genome enables genetic improvement of flavour and production.</title>
        <authorList>
            <person name="Hasing T."/>
            <person name="Tang H."/>
            <person name="Brym M."/>
            <person name="Khazi F."/>
            <person name="Huang T."/>
            <person name="Chambers A.H."/>
        </authorList>
    </citation>
    <scope>NUCLEOTIDE SEQUENCE [LARGE SCALE GENOMIC DNA]</scope>
    <source>
        <tissue evidence="2">Leaf</tissue>
    </source>
</reference>
<dbReference type="EMBL" id="JADCNM010000001">
    <property type="protein sequence ID" value="KAG0500977.1"/>
    <property type="molecule type" value="Genomic_DNA"/>
</dbReference>
<dbReference type="Gene3D" id="3.10.129.10">
    <property type="entry name" value="Hotdog Thioesterase"/>
    <property type="match status" value="1"/>
</dbReference>
<dbReference type="GO" id="GO:0005777">
    <property type="term" value="C:peroxisome"/>
    <property type="evidence" value="ECO:0007669"/>
    <property type="project" value="TreeGrafter"/>
</dbReference>
<name>A0A835VJB4_VANPL</name>
<feature type="domain" description="Thioesterase" evidence="1">
    <location>
        <begin position="7"/>
        <end position="51"/>
    </location>
</feature>
<organism evidence="2 3">
    <name type="scientific">Vanilla planifolia</name>
    <name type="common">Vanilla</name>
    <dbReference type="NCBI Taxonomy" id="51239"/>
    <lineage>
        <taxon>Eukaryota</taxon>
        <taxon>Viridiplantae</taxon>
        <taxon>Streptophyta</taxon>
        <taxon>Embryophyta</taxon>
        <taxon>Tracheophyta</taxon>
        <taxon>Spermatophyta</taxon>
        <taxon>Magnoliopsida</taxon>
        <taxon>Liliopsida</taxon>
        <taxon>Asparagales</taxon>
        <taxon>Orchidaceae</taxon>
        <taxon>Vanilloideae</taxon>
        <taxon>Vanilleae</taxon>
        <taxon>Vanilla</taxon>
    </lineage>
</organism>
<accession>A0A835VJB4</accession>
<evidence type="ECO:0000313" key="2">
    <source>
        <dbReference type="EMBL" id="KAG0500977.1"/>
    </source>
</evidence>
<dbReference type="OrthoDB" id="46529at2759"/>
<gene>
    <name evidence="2" type="ORF">HPP92_001049</name>
</gene>
<dbReference type="AlphaFoldDB" id="A0A835VJB4"/>